<organism evidence="1 2">
    <name type="scientific">Mytilus coruscus</name>
    <name type="common">Sea mussel</name>
    <dbReference type="NCBI Taxonomy" id="42192"/>
    <lineage>
        <taxon>Eukaryota</taxon>
        <taxon>Metazoa</taxon>
        <taxon>Spiralia</taxon>
        <taxon>Lophotrochozoa</taxon>
        <taxon>Mollusca</taxon>
        <taxon>Bivalvia</taxon>
        <taxon>Autobranchia</taxon>
        <taxon>Pteriomorphia</taxon>
        <taxon>Mytilida</taxon>
        <taxon>Mytiloidea</taxon>
        <taxon>Mytilidae</taxon>
        <taxon>Mytilinae</taxon>
        <taxon>Mytilus</taxon>
    </lineage>
</organism>
<dbReference type="OrthoDB" id="418748at2759"/>
<dbReference type="SUPFAM" id="SSF56219">
    <property type="entry name" value="DNase I-like"/>
    <property type="match status" value="1"/>
</dbReference>
<keyword evidence="2" id="KW-1185">Reference proteome</keyword>
<evidence type="ECO:0000313" key="2">
    <source>
        <dbReference type="Proteomes" id="UP000507470"/>
    </source>
</evidence>
<dbReference type="EMBL" id="CACVKT020007841">
    <property type="protein sequence ID" value="CAC5411362.1"/>
    <property type="molecule type" value="Genomic_DNA"/>
</dbReference>
<evidence type="ECO:0008006" key="3">
    <source>
        <dbReference type="Google" id="ProtNLM"/>
    </source>
</evidence>
<dbReference type="AlphaFoldDB" id="A0A6J8DUG6"/>
<proteinExistence type="predicted"/>
<gene>
    <name evidence="1" type="ORF">MCOR_44464</name>
</gene>
<sequence length="180" mass="20069">MENILTNYKCHVKCVDDTNPISPLQRPRGMSGTAVCYKHEISNSVIEKPDGSMRNIVIKVNIKPKSLLVIGVYMPCRGGADADNEYREIVDEISELVLKYKSLCDIVIAGDMPNSRDKIFLDFIKEHYLYTPSGLGHENTYFHPSGTSSTQTDYIMESTPGLINNYNLGSSVSSFKHISA</sequence>
<dbReference type="InterPro" id="IPR036691">
    <property type="entry name" value="Endo/exonu/phosph_ase_sf"/>
</dbReference>
<reference evidence="1 2" key="1">
    <citation type="submission" date="2020-06" db="EMBL/GenBank/DDBJ databases">
        <authorList>
            <person name="Li R."/>
            <person name="Bekaert M."/>
        </authorList>
    </citation>
    <scope>NUCLEOTIDE SEQUENCE [LARGE SCALE GENOMIC DNA]</scope>
    <source>
        <strain evidence="2">wild</strain>
    </source>
</reference>
<dbReference type="Gene3D" id="3.60.10.10">
    <property type="entry name" value="Endonuclease/exonuclease/phosphatase"/>
    <property type="match status" value="1"/>
</dbReference>
<accession>A0A6J8DUG6</accession>
<dbReference type="Proteomes" id="UP000507470">
    <property type="component" value="Unassembled WGS sequence"/>
</dbReference>
<evidence type="ECO:0000313" key="1">
    <source>
        <dbReference type="EMBL" id="CAC5411362.1"/>
    </source>
</evidence>
<name>A0A6J8DUG6_MYTCO</name>
<protein>
    <recommendedName>
        <fullName evidence="3">Endonuclease/exonuclease/phosphatase domain-containing protein</fullName>
    </recommendedName>
</protein>